<dbReference type="EMBL" id="CAUOFW020007691">
    <property type="protein sequence ID" value="CAK9180240.1"/>
    <property type="molecule type" value="Genomic_DNA"/>
</dbReference>
<dbReference type="Proteomes" id="UP001642360">
    <property type="component" value="Unassembled WGS sequence"/>
</dbReference>
<proteinExistence type="predicted"/>
<accession>A0ABC8UGZ4</accession>
<evidence type="ECO:0008006" key="3">
    <source>
        <dbReference type="Google" id="ProtNLM"/>
    </source>
</evidence>
<organism evidence="1 2">
    <name type="scientific">Ilex paraguariensis</name>
    <name type="common">yerba mate</name>
    <dbReference type="NCBI Taxonomy" id="185542"/>
    <lineage>
        <taxon>Eukaryota</taxon>
        <taxon>Viridiplantae</taxon>
        <taxon>Streptophyta</taxon>
        <taxon>Embryophyta</taxon>
        <taxon>Tracheophyta</taxon>
        <taxon>Spermatophyta</taxon>
        <taxon>Magnoliopsida</taxon>
        <taxon>eudicotyledons</taxon>
        <taxon>Gunneridae</taxon>
        <taxon>Pentapetalae</taxon>
        <taxon>asterids</taxon>
        <taxon>campanulids</taxon>
        <taxon>Aquifoliales</taxon>
        <taxon>Aquifoliaceae</taxon>
        <taxon>Ilex</taxon>
    </lineage>
</organism>
<gene>
    <name evidence="1" type="ORF">ILEXP_LOCUS50220</name>
</gene>
<protein>
    <recommendedName>
        <fullName evidence="3">Endonuclease/exonuclease/phosphatase domain-containing protein</fullName>
    </recommendedName>
</protein>
<dbReference type="AlphaFoldDB" id="A0ABC8UGZ4"/>
<dbReference type="Gene3D" id="3.60.10.10">
    <property type="entry name" value="Endonuclease/exonuclease/phosphatase"/>
    <property type="match status" value="1"/>
</dbReference>
<comment type="caution">
    <text evidence="1">The sequence shown here is derived from an EMBL/GenBank/DDBJ whole genome shotgun (WGS) entry which is preliminary data.</text>
</comment>
<keyword evidence="2" id="KW-1185">Reference proteome</keyword>
<dbReference type="InterPro" id="IPR036691">
    <property type="entry name" value="Endo/exonu/phosph_ase_sf"/>
</dbReference>
<evidence type="ECO:0000313" key="1">
    <source>
        <dbReference type="EMBL" id="CAK9180240.1"/>
    </source>
</evidence>
<dbReference type="SUPFAM" id="SSF56219">
    <property type="entry name" value="DNase I-like"/>
    <property type="match status" value="1"/>
</dbReference>
<sequence>MLRVFTIRIEICCSKDPEWADVKLAQAKFLLSRIAQFKMQVSDKFETTPSVIVAGDFNSVPGDKVCQYSHDFYLEISILALMLGCL</sequence>
<reference evidence="1 2" key="1">
    <citation type="submission" date="2024-02" db="EMBL/GenBank/DDBJ databases">
        <authorList>
            <person name="Vignale AGUSTIN F."/>
            <person name="Sosa J E."/>
            <person name="Modenutti C."/>
        </authorList>
    </citation>
    <scope>NUCLEOTIDE SEQUENCE [LARGE SCALE GENOMIC DNA]</scope>
</reference>
<name>A0ABC8UGZ4_9AQUA</name>
<evidence type="ECO:0000313" key="2">
    <source>
        <dbReference type="Proteomes" id="UP001642360"/>
    </source>
</evidence>